<accession>A0A086MRP1</accession>
<dbReference type="RefSeq" id="WP_043384924.1">
    <property type="nucleotide sequence ID" value="NZ_KN039949.1"/>
</dbReference>
<proteinExistence type="predicted"/>
<reference evidence="1 2" key="1">
    <citation type="submission" date="2014-05" db="EMBL/GenBank/DDBJ databases">
        <title>Complete genome sequence of the Streptomyces mutabilis TRM45540.</title>
        <authorList>
            <person name="Luo X."/>
            <person name="Zhang L."/>
        </authorList>
    </citation>
    <scope>NUCLEOTIDE SEQUENCE [LARGE SCALE GENOMIC DNA]</scope>
    <source>
        <strain evidence="1 2">TRM45540</strain>
    </source>
</reference>
<protein>
    <submittedName>
        <fullName evidence="1">Uncharacterized protein</fullName>
    </submittedName>
</protein>
<dbReference type="EMBL" id="JNFQ01000006">
    <property type="protein sequence ID" value="KFG71559.1"/>
    <property type="molecule type" value="Genomic_DNA"/>
</dbReference>
<keyword evidence="2" id="KW-1185">Reference proteome</keyword>
<comment type="caution">
    <text evidence="1">The sequence shown here is derived from an EMBL/GenBank/DDBJ whole genome shotgun (WGS) entry which is preliminary data.</text>
</comment>
<name>A0A086MRP1_9ACTN</name>
<gene>
    <name evidence="1" type="ORF">FM21_32685</name>
</gene>
<organism evidence="1 2">
    <name type="scientific">Streptomyces mutabilis</name>
    <dbReference type="NCBI Taxonomy" id="67332"/>
    <lineage>
        <taxon>Bacteria</taxon>
        <taxon>Bacillati</taxon>
        <taxon>Actinomycetota</taxon>
        <taxon>Actinomycetes</taxon>
        <taxon>Kitasatosporales</taxon>
        <taxon>Streptomycetaceae</taxon>
        <taxon>Streptomyces</taxon>
    </lineage>
</organism>
<evidence type="ECO:0000313" key="1">
    <source>
        <dbReference type="EMBL" id="KFG71559.1"/>
    </source>
</evidence>
<dbReference type="Proteomes" id="UP000029095">
    <property type="component" value="Unassembled WGS sequence"/>
</dbReference>
<dbReference type="HOGENOM" id="CLU_108457_0_0_11"/>
<dbReference type="AlphaFoldDB" id="A0A086MRP1"/>
<evidence type="ECO:0000313" key="2">
    <source>
        <dbReference type="Proteomes" id="UP000029095"/>
    </source>
</evidence>
<sequence>MEFDLCPRSHAREVRTAIGSALCTACVRQVERNLRALPTLHQESLYHMSSHRRISNPTKVSGSRKRDHLNVSVLDARHNIAAVLGSWAQIVVEERAVPAPARSVPQLVRFLTHHLDWLTAQPPAADFADEMESLRTELLGVIDPAHAGHRPPSAACVVDYCTGNIIASPQTSGSAKKVSIRCSSGHSWEMREWLALRKLMKRKREEEA</sequence>